<dbReference type="Proteomes" id="UP000307440">
    <property type="component" value="Unassembled WGS sequence"/>
</dbReference>
<keyword evidence="3" id="KW-1185">Reference proteome</keyword>
<feature type="region of interest" description="Disordered" evidence="1">
    <location>
        <begin position="55"/>
        <end position="111"/>
    </location>
</feature>
<evidence type="ECO:0000256" key="1">
    <source>
        <dbReference type="SAM" id="MobiDB-lite"/>
    </source>
</evidence>
<name>A0A5C3KSG8_COPMA</name>
<gene>
    <name evidence="2" type="ORF">FA15DRAFT_705344</name>
</gene>
<accession>A0A5C3KSG8</accession>
<proteinExistence type="predicted"/>
<feature type="region of interest" description="Disordered" evidence="1">
    <location>
        <begin position="1"/>
        <end position="41"/>
    </location>
</feature>
<reference evidence="2 3" key="1">
    <citation type="journal article" date="2019" name="Nat. Ecol. Evol.">
        <title>Megaphylogeny resolves global patterns of mushroom evolution.</title>
        <authorList>
            <person name="Varga T."/>
            <person name="Krizsan K."/>
            <person name="Foldi C."/>
            <person name="Dima B."/>
            <person name="Sanchez-Garcia M."/>
            <person name="Sanchez-Ramirez S."/>
            <person name="Szollosi G.J."/>
            <person name="Szarkandi J.G."/>
            <person name="Papp V."/>
            <person name="Albert L."/>
            <person name="Andreopoulos W."/>
            <person name="Angelini C."/>
            <person name="Antonin V."/>
            <person name="Barry K.W."/>
            <person name="Bougher N.L."/>
            <person name="Buchanan P."/>
            <person name="Buyck B."/>
            <person name="Bense V."/>
            <person name="Catcheside P."/>
            <person name="Chovatia M."/>
            <person name="Cooper J."/>
            <person name="Damon W."/>
            <person name="Desjardin D."/>
            <person name="Finy P."/>
            <person name="Geml J."/>
            <person name="Haridas S."/>
            <person name="Hughes K."/>
            <person name="Justo A."/>
            <person name="Karasinski D."/>
            <person name="Kautmanova I."/>
            <person name="Kiss B."/>
            <person name="Kocsube S."/>
            <person name="Kotiranta H."/>
            <person name="LaButti K.M."/>
            <person name="Lechner B.E."/>
            <person name="Liimatainen K."/>
            <person name="Lipzen A."/>
            <person name="Lukacs Z."/>
            <person name="Mihaltcheva S."/>
            <person name="Morgado L.N."/>
            <person name="Niskanen T."/>
            <person name="Noordeloos M.E."/>
            <person name="Ohm R.A."/>
            <person name="Ortiz-Santana B."/>
            <person name="Ovrebo C."/>
            <person name="Racz N."/>
            <person name="Riley R."/>
            <person name="Savchenko A."/>
            <person name="Shiryaev A."/>
            <person name="Soop K."/>
            <person name="Spirin V."/>
            <person name="Szebenyi C."/>
            <person name="Tomsovsky M."/>
            <person name="Tulloss R.E."/>
            <person name="Uehling J."/>
            <person name="Grigoriev I.V."/>
            <person name="Vagvolgyi C."/>
            <person name="Papp T."/>
            <person name="Martin F.M."/>
            <person name="Miettinen O."/>
            <person name="Hibbett D.S."/>
            <person name="Nagy L.G."/>
        </authorList>
    </citation>
    <scope>NUCLEOTIDE SEQUENCE [LARGE SCALE GENOMIC DNA]</scope>
    <source>
        <strain evidence="2 3">CBS 121175</strain>
    </source>
</reference>
<evidence type="ECO:0000313" key="2">
    <source>
        <dbReference type="EMBL" id="TFK23559.1"/>
    </source>
</evidence>
<evidence type="ECO:0000313" key="3">
    <source>
        <dbReference type="Proteomes" id="UP000307440"/>
    </source>
</evidence>
<dbReference type="EMBL" id="ML210216">
    <property type="protein sequence ID" value="TFK23559.1"/>
    <property type="molecule type" value="Genomic_DNA"/>
</dbReference>
<dbReference type="AlphaFoldDB" id="A0A5C3KSG8"/>
<protein>
    <submittedName>
        <fullName evidence="2">Uncharacterized protein</fullName>
    </submittedName>
</protein>
<feature type="compositionally biased region" description="Acidic residues" evidence="1">
    <location>
        <begin position="77"/>
        <end position="91"/>
    </location>
</feature>
<organism evidence="2 3">
    <name type="scientific">Coprinopsis marcescibilis</name>
    <name type="common">Agaric fungus</name>
    <name type="synonym">Psathyrella marcescibilis</name>
    <dbReference type="NCBI Taxonomy" id="230819"/>
    <lineage>
        <taxon>Eukaryota</taxon>
        <taxon>Fungi</taxon>
        <taxon>Dikarya</taxon>
        <taxon>Basidiomycota</taxon>
        <taxon>Agaricomycotina</taxon>
        <taxon>Agaricomycetes</taxon>
        <taxon>Agaricomycetidae</taxon>
        <taxon>Agaricales</taxon>
        <taxon>Agaricineae</taxon>
        <taxon>Psathyrellaceae</taxon>
        <taxon>Coprinopsis</taxon>
    </lineage>
</organism>
<sequence>MASKQASESKYGFSGLADNPSNGGSCTNDKKPPHLSNLSDDLIARRHHYPVNTSYSWKPAHYVPSPLGPGRHPSDRIEEDSSYPGFDDIDLSDAGPDPNSLRRPPAGLDMYNPTTRELEINPAESSMLLKPAPPVSSSFRSRFSSNAQACQTLSNYKLEPVPYTMDIPGFESSYEDEEGNSIEQEVRLMNRLSPDTFVPVVGVYTTWSQLL</sequence>